<gene>
    <name evidence="2" type="ORF">BIW11_02482</name>
</gene>
<protein>
    <submittedName>
        <fullName evidence="2">Uncharacterized protein</fullName>
    </submittedName>
</protein>
<name>A0A1V9Y2D8_9ACAR</name>
<proteinExistence type="predicted"/>
<keyword evidence="3" id="KW-1185">Reference proteome</keyword>
<evidence type="ECO:0000313" key="2">
    <source>
        <dbReference type="EMBL" id="OQR79906.1"/>
    </source>
</evidence>
<dbReference type="Proteomes" id="UP000192247">
    <property type="component" value="Unassembled WGS sequence"/>
</dbReference>
<comment type="caution">
    <text evidence="2">The sequence shown here is derived from an EMBL/GenBank/DDBJ whole genome shotgun (WGS) entry which is preliminary data.</text>
</comment>
<dbReference type="EMBL" id="MNPL01000563">
    <property type="protein sequence ID" value="OQR79906.1"/>
    <property type="molecule type" value="Genomic_DNA"/>
</dbReference>
<dbReference type="AlphaFoldDB" id="A0A1V9Y2D8"/>
<accession>A0A1V9Y2D8</accession>
<feature type="region of interest" description="Disordered" evidence="1">
    <location>
        <begin position="1"/>
        <end position="42"/>
    </location>
</feature>
<sequence length="121" mass="13367">MISPPGEVRERQRNIFTAGRTSRADVEPSGGSLSTSSSLDNSLSLGDLLTEFRRVLCDETGKISLANFFPTRMFVPIEVLQVQQHLAFRIGLAWRDATSKKLEEDLTGPPDCQADYPTVNP</sequence>
<evidence type="ECO:0000313" key="3">
    <source>
        <dbReference type="Proteomes" id="UP000192247"/>
    </source>
</evidence>
<dbReference type="InParanoid" id="A0A1V9Y2D8"/>
<organism evidence="2 3">
    <name type="scientific">Tropilaelaps mercedesae</name>
    <dbReference type="NCBI Taxonomy" id="418985"/>
    <lineage>
        <taxon>Eukaryota</taxon>
        <taxon>Metazoa</taxon>
        <taxon>Ecdysozoa</taxon>
        <taxon>Arthropoda</taxon>
        <taxon>Chelicerata</taxon>
        <taxon>Arachnida</taxon>
        <taxon>Acari</taxon>
        <taxon>Parasitiformes</taxon>
        <taxon>Mesostigmata</taxon>
        <taxon>Gamasina</taxon>
        <taxon>Dermanyssoidea</taxon>
        <taxon>Laelapidae</taxon>
        <taxon>Tropilaelaps</taxon>
    </lineage>
</organism>
<feature type="compositionally biased region" description="Low complexity" evidence="1">
    <location>
        <begin position="29"/>
        <end position="42"/>
    </location>
</feature>
<reference evidence="2 3" key="1">
    <citation type="journal article" date="2017" name="Gigascience">
        <title>Draft genome of the honey bee ectoparasitic mite, Tropilaelaps mercedesae, is shaped by the parasitic life history.</title>
        <authorList>
            <person name="Dong X."/>
            <person name="Armstrong S.D."/>
            <person name="Xia D."/>
            <person name="Makepeace B.L."/>
            <person name="Darby A.C."/>
            <person name="Kadowaki T."/>
        </authorList>
    </citation>
    <scope>NUCLEOTIDE SEQUENCE [LARGE SCALE GENOMIC DNA]</scope>
    <source>
        <strain evidence="2">Wuxi-XJTLU</strain>
    </source>
</reference>
<evidence type="ECO:0000256" key="1">
    <source>
        <dbReference type="SAM" id="MobiDB-lite"/>
    </source>
</evidence>